<dbReference type="InterPro" id="IPR000182">
    <property type="entry name" value="GNAT_dom"/>
</dbReference>
<organism evidence="5 6">
    <name type="scientific">Aureobasidium melanogenum</name>
    <name type="common">Aureobasidium pullulans var. melanogenum</name>
    <dbReference type="NCBI Taxonomy" id="46634"/>
    <lineage>
        <taxon>Eukaryota</taxon>
        <taxon>Fungi</taxon>
        <taxon>Dikarya</taxon>
        <taxon>Ascomycota</taxon>
        <taxon>Pezizomycotina</taxon>
        <taxon>Dothideomycetes</taxon>
        <taxon>Dothideomycetidae</taxon>
        <taxon>Dothideales</taxon>
        <taxon>Saccotheciaceae</taxon>
        <taxon>Aureobasidium</taxon>
    </lineage>
</organism>
<evidence type="ECO:0000256" key="1">
    <source>
        <dbReference type="ARBA" id="ARBA00008694"/>
    </source>
</evidence>
<dbReference type="Proteomes" id="UP000779574">
    <property type="component" value="Unassembled WGS sequence"/>
</dbReference>
<gene>
    <name evidence="5" type="ORF">KCU76_g19399</name>
</gene>
<comment type="caution">
    <text evidence="5">The sequence shown here is derived from an EMBL/GenBank/DDBJ whole genome shotgun (WGS) entry which is preliminary data.</text>
</comment>
<dbReference type="PANTHER" id="PTHR10545">
    <property type="entry name" value="DIAMINE N-ACETYLTRANSFERASE"/>
    <property type="match status" value="1"/>
</dbReference>
<dbReference type="Pfam" id="PF00583">
    <property type="entry name" value="Acetyltransf_1"/>
    <property type="match status" value="1"/>
</dbReference>
<evidence type="ECO:0000313" key="5">
    <source>
        <dbReference type="EMBL" id="KAG9661186.1"/>
    </source>
</evidence>
<dbReference type="Gene3D" id="3.40.630.30">
    <property type="match status" value="1"/>
</dbReference>
<dbReference type="AlphaFoldDB" id="A0A9P8DWY6"/>
<reference evidence="5" key="2">
    <citation type="submission" date="2021-08" db="EMBL/GenBank/DDBJ databases">
        <authorList>
            <person name="Gostincar C."/>
            <person name="Sun X."/>
            <person name="Song Z."/>
            <person name="Gunde-Cimerman N."/>
        </authorList>
    </citation>
    <scope>NUCLEOTIDE SEQUENCE</scope>
    <source>
        <strain evidence="5">EXF-9911</strain>
    </source>
</reference>
<proteinExistence type="inferred from homology"/>
<protein>
    <submittedName>
        <fullName evidence="5">GCN5-related N-acetyltransferas-like protein</fullName>
    </submittedName>
</protein>
<dbReference type="SUPFAM" id="SSF55729">
    <property type="entry name" value="Acyl-CoA N-acyltransferases (Nat)"/>
    <property type="match status" value="1"/>
</dbReference>
<evidence type="ECO:0000256" key="2">
    <source>
        <dbReference type="ARBA" id="ARBA00022679"/>
    </source>
</evidence>
<dbReference type="FunFam" id="3.40.630.30:FF:000064">
    <property type="entry name" value="GNAT family acetyltransferase"/>
    <property type="match status" value="1"/>
</dbReference>
<evidence type="ECO:0000256" key="3">
    <source>
        <dbReference type="ARBA" id="ARBA00023315"/>
    </source>
</evidence>
<keyword evidence="3" id="KW-0012">Acyltransferase</keyword>
<evidence type="ECO:0000313" key="6">
    <source>
        <dbReference type="Proteomes" id="UP000779574"/>
    </source>
</evidence>
<feature type="domain" description="N-acetyltransferase" evidence="4">
    <location>
        <begin position="32"/>
        <end position="182"/>
    </location>
</feature>
<comment type="similarity">
    <text evidence="1">Belongs to the acetyltransferase family.</text>
</comment>
<keyword evidence="2" id="KW-0808">Transferase</keyword>
<name>A0A9P8DWY6_AURME</name>
<sequence>MSNQPTISHATREGEFEHASEYEQIYVPHILSLIRALADYEKALSSCHATEESLASTLCFAPSRGEPPSGSGYAKVLLIRTPSDEVAGMGLYFNNYSTWWAAPGVYLEDLFVLPEHRNKGYGKLLIGALAKEVKRIGGKRLEWCCLKWNKPSLDFYKMLGAQQLEDWVTLRADGEALDKLAGSADKAANVQVDGK</sequence>
<feature type="non-terminal residue" evidence="5">
    <location>
        <position position="1"/>
    </location>
</feature>
<accession>A0A9P8DWY6</accession>
<dbReference type="PANTHER" id="PTHR10545:SF29">
    <property type="entry name" value="GH14572P-RELATED"/>
    <property type="match status" value="1"/>
</dbReference>
<dbReference type="InterPro" id="IPR051016">
    <property type="entry name" value="Diverse_Substrate_AcTransf"/>
</dbReference>
<dbReference type="CDD" id="cd04301">
    <property type="entry name" value="NAT_SF"/>
    <property type="match status" value="1"/>
</dbReference>
<reference evidence="5" key="1">
    <citation type="journal article" date="2021" name="J Fungi (Basel)">
        <title>Virulence traits and population genomics of the black yeast Aureobasidium melanogenum.</title>
        <authorList>
            <person name="Cernosa A."/>
            <person name="Sun X."/>
            <person name="Gostincar C."/>
            <person name="Fang C."/>
            <person name="Gunde-Cimerman N."/>
            <person name="Song Z."/>
        </authorList>
    </citation>
    <scope>NUCLEOTIDE SEQUENCE</scope>
    <source>
        <strain evidence="5">EXF-9911</strain>
    </source>
</reference>
<dbReference type="PROSITE" id="PS51186">
    <property type="entry name" value="GNAT"/>
    <property type="match status" value="1"/>
</dbReference>
<dbReference type="EMBL" id="JAHFXF010001964">
    <property type="protein sequence ID" value="KAG9661186.1"/>
    <property type="molecule type" value="Genomic_DNA"/>
</dbReference>
<evidence type="ECO:0000259" key="4">
    <source>
        <dbReference type="PROSITE" id="PS51186"/>
    </source>
</evidence>
<dbReference type="GO" id="GO:0008080">
    <property type="term" value="F:N-acetyltransferase activity"/>
    <property type="evidence" value="ECO:0007669"/>
    <property type="project" value="TreeGrafter"/>
</dbReference>
<dbReference type="InterPro" id="IPR016181">
    <property type="entry name" value="Acyl_CoA_acyltransferase"/>
</dbReference>